<dbReference type="GO" id="GO:0019867">
    <property type="term" value="C:outer membrane"/>
    <property type="evidence" value="ECO:0007669"/>
    <property type="project" value="InterPro"/>
</dbReference>
<sequence>MKHISKQLPTMINKKLVIPVVSVMLLFAFVAYVTYEATKVQVEVTLNGETQTVETHAKTVADLMQELDVTIGKHDAISHKKDETLTTDMNIEYKKANKIVLTTGDQSKTYYTTEDTVAAFMKQKGISVGEHDQLSVDPSESIEGGMEINLDKAIQVTINDGGEESKVWTTTDTVGDLLKEASITLNDLDRLKPEKTKAVTADSTVTITRVEKVTDVVEEKTDYATVKRNDNSLSKGKEQVVESGKEGLVEKKYEVTLENGKEVGRELLSEEVKKESENQVVAVGTKEIQNTKQNTVSRGDSNTTKTLYMHATAYNWDCKTCSGSGKTATGYNLKDNPNGVIAVDPSVIPLGTKVYVEGYGYAVARDTGGNIQGNRIDVHMPSQSAARNFGSKEVKVKILD</sequence>
<keyword evidence="5" id="KW-1185">Reference proteome</keyword>
<evidence type="ECO:0000313" key="5">
    <source>
        <dbReference type="Proteomes" id="UP000252254"/>
    </source>
</evidence>
<evidence type="ECO:0000256" key="1">
    <source>
        <dbReference type="ARBA" id="ARBA00022729"/>
    </source>
</evidence>
<evidence type="ECO:0000259" key="3">
    <source>
        <dbReference type="PROSITE" id="PS51109"/>
    </source>
</evidence>
<dbReference type="InterPro" id="IPR010611">
    <property type="entry name" value="3D_dom"/>
</dbReference>
<dbReference type="OrthoDB" id="9798935at2"/>
<dbReference type="EMBL" id="QNRI01000014">
    <property type="protein sequence ID" value="RBO92344.1"/>
    <property type="molecule type" value="Genomic_DNA"/>
</dbReference>
<dbReference type="Proteomes" id="UP000252254">
    <property type="component" value="Unassembled WGS sequence"/>
</dbReference>
<dbReference type="InterPro" id="IPR007137">
    <property type="entry name" value="DUF348"/>
</dbReference>
<dbReference type="SMART" id="SM01208">
    <property type="entry name" value="G5"/>
    <property type="match status" value="1"/>
</dbReference>
<dbReference type="AlphaFoldDB" id="A0A366DSV9"/>
<dbReference type="RefSeq" id="WP_113870067.1">
    <property type="nucleotide sequence ID" value="NZ_BAABQN010000016.1"/>
</dbReference>
<dbReference type="GO" id="GO:0009254">
    <property type="term" value="P:peptidoglycan turnover"/>
    <property type="evidence" value="ECO:0007669"/>
    <property type="project" value="InterPro"/>
</dbReference>
<feature type="domain" description="G5" evidence="3">
    <location>
        <begin position="207"/>
        <end position="287"/>
    </location>
</feature>
<dbReference type="CDD" id="cd22786">
    <property type="entry name" value="DPBB_YuiC-like"/>
    <property type="match status" value="1"/>
</dbReference>
<reference evidence="4 5" key="1">
    <citation type="submission" date="2018-06" db="EMBL/GenBank/DDBJ databases">
        <title>Genomic Encyclopedia of Type Strains, Phase IV (KMG-IV): sequencing the most valuable type-strain genomes for metagenomic binning, comparative biology and taxonomic classification.</title>
        <authorList>
            <person name="Goeker M."/>
        </authorList>
    </citation>
    <scope>NUCLEOTIDE SEQUENCE [LARGE SCALE GENOMIC DNA]</scope>
    <source>
        <strain evidence="4 5">DSM 15140</strain>
    </source>
</reference>
<evidence type="ECO:0000256" key="2">
    <source>
        <dbReference type="SAM" id="Phobius"/>
    </source>
</evidence>
<evidence type="ECO:0000313" key="4">
    <source>
        <dbReference type="EMBL" id="RBO92344.1"/>
    </source>
</evidence>
<dbReference type="InterPro" id="IPR011098">
    <property type="entry name" value="G5_dom"/>
</dbReference>
<dbReference type="InterPro" id="IPR036908">
    <property type="entry name" value="RlpA-like_sf"/>
</dbReference>
<dbReference type="Gene3D" id="2.40.40.10">
    <property type="entry name" value="RlpA-like domain"/>
    <property type="match status" value="1"/>
</dbReference>
<dbReference type="PROSITE" id="PS51109">
    <property type="entry name" value="G5"/>
    <property type="match status" value="1"/>
</dbReference>
<gene>
    <name evidence="4" type="ORF">DES48_11443</name>
</gene>
<organism evidence="4 5">
    <name type="scientific">Paraliobacillus ryukyuensis</name>
    <dbReference type="NCBI Taxonomy" id="200904"/>
    <lineage>
        <taxon>Bacteria</taxon>
        <taxon>Bacillati</taxon>
        <taxon>Bacillota</taxon>
        <taxon>Bacilli</taxon>
        <taxon>Bacillales</taxon>
        <taxon>Bacillaceae</taxon>
        <taxon>Paraliobacillus</taxon>
    </lineage>
</organism>
<dbReference type="InterPro" id="IPR051933">
    <property type="entry name" value="Resuscitation_pf_RpfB"/>
</dbReference>
<comment type="caution">
    <text evidence="4">The sequence shown here is derived from an EMBL/GenBank/DDBJ whole genome shotgun (WGS) entry which is preliminary data.</text>
</comment>
<accession>A0A366DSV9</accession>
<dbReference type="Pfam" id="PF03990">
    <property type="entry name" value="DUF348"/>
    <property type="match status" value="3"/>
</dbReference>
<dbReference type="PANTHER" id="PTHR39160">
    <property type="entry name" value="CELL WALL-BINDING PROTEIN YOCH"/>
    <property type="match status" value="1"/>
</dbReference>
<dbReference type="PANTHER" id="PTHR39160:SF4">
    <property type="entry name" value="RESUSCITATION-PROMOTING FACTOR RPFB"/>
    <property type="match status" value="1"/>
</dbReference>
<proteinExistence type="predicted"/>
<dbReference type="SUPFAM" id="SSF50685">
    <property type="entry name" value="Barwin-like endoglucanases"/>
    <property type="match status" value="1"/>
</dbReference>
<dbReference type="Gene3D" id="2.20.230.10">
    <property type="entry name" value="Resuscitation-promoting factor rpfb"/>
    <property type="match status" value="1"/>
</dbReference>
<dbReference type="STRING" id="200904.GCA_900168775_02943"/>
<dbReference type="Pfam" id="PF06725">
    <property type="entry name" value="3D"/>
    <property type="match status" value="1"/>
</dbReference>
<feature type="transmembrane region" description="Helical" evidence="2">
    <location>
        <begin position="16"/>
        <end position="35"/>
    </location>
</feature>
<name>A0A366DSV9_9BACI</name>
<dbReference type="Pfam" id="PF07501">
    <property type="entry name" value="G5"/>
    <property type="match status" value="1"/>
</dbReference>
<keyword evidence="2" id="KW-1133">Transmembrane helix</keyword>
<keyword evidence="1" id="KW-0732">Signal</keyword>
<keyword evidence="2" id="KW-0472">Membrane</keyword>
<keyword evidence="2" id="KW-0812">Transmembrane</keyword>
<protein>
    <submittedName>
        <fullName evidence="4">Uncharacterized protein YabE (DUF348 family)</fullName>
    </submittedName>
</protein>
<dbReference type="GO" id="GO:0004553">
    <property type="term" value="F:hydrolase activity, hydrolyzing O-glycosyl compounds"/>
    <property type="evidence" value="ECO:0007669"/>
    <property type="project" value="InterPro"/>
</dbReference>